<keyword evidence="3 8" id="KW-0863">Zinc-finger</keyword>
<sequence>MSSSDSPSLTYESILESLVRQKRHKCDYNGCHKSFISERKLQSHKTRAHPPSAPVDTPLSLAPLSAPATSPWPSPPPPPSDHTVDPIPQTSDTNTDEWFDSVGSLASISGADTPVPAVVATASRVDIATDIDIDLKIQTDSQLCIDSAVALAGSLVANSDGADNLSIDNTLHKYSRLNKVESCLTDDTVSHPKTCAVDTAVVDDIDRKPYDCKPDVDDLFSRTYSSFNTTPDTEVMPKTAVSKQPFLCGENGCRKRFRTENQLKQHKSSAHSSAKKFCCDFDPCLRSFRTELDLVYHRVATHGLPLPHPCDVKACDQRFALKHVLNEHKRRAHGLSVPYECDREGCAALFDQKRDLNVHRRSAHWTDGSDCKPFLCDAHNCRKVFIRERDLCQHKLAVHSSGATDRKPRLRGRPEPWSAASICHDLSLDSMPAASEHKCDVQLPKVGYECGGADHPIARGRPALTSGLNNRHYIDCTTELGSVPATDSDHKCEVQLPKVGYECGDADHPIARGRPALSSGLNSCHYNDCGVELGSLPAASDHNCDVQLPSVDYGCESEHPIDQKVSLLERRLIEHTVAQLFQSRGLGESHYDLRNKRPKL</sequence>
<keyword evidence="7" id="KW-0539">Nucleus</keyword>
<reference evidence="11" key="1">
    <citation type="submission" date="2020-11" db="EMBL/GenBank/DDBJ databases">
        <authorList>
            <person name="Tran Van P."/>
        </authorList>
    </citation>
    <scope>NUCLEOTIDE SEQUENCE</scope>
</reference>
<dbReference type="AlphaFoldDB" id="A0A7R9Q682"/>
<evidence type="ECO:0000256" key="6">
    <source>
        <dbReference type="ARBA" id="ARBA00023163"/>
    </source>
</evidence>
<feature type="region of interest" description="Disordered" evidence="9">
    <location>
        <begin position="39"/>
        <end position="98"/>
    </location>
</feature>
<evidence type="ECO:0000256" key="8">
    <source>
        <dbReference type="PROSITE-ProRule" id="PRU00042"/>
    </source>
</evidence>
<dbReference type="SMART" id="SM00355">
    <property type="entry name" value="ZnF_C2H2"/>
    <property type="match status" value="6"/>
</dbReference>
<dbReference type="Gene3D" id="3.30.160.60">
    <property type="entry name" value="Classic Zinc Finger"/>
    <property type="match status" value="3"/>
</dbReference>
<keyword evidence="2" id="KW-0479">Metal-binding</keyword>
<evidence type="ECO:0000259" key="10">
    <source>
        <dbReference type="PROSITE" id="PS50157"/>
    </source>
</evidence>
<protein>
    <recommendedName>
        <fullName evidence="10">C2H2-type domain-containing protein</fullName>
    </recommendedName>
</protein>
<dbReference type="GO" id="GO:0008270">
    <property type="term" value="F:zinc ion binding"/>
    <property type="evidence" value="ECO:0007669"/>
    <property type="project" value="UniProtKB-KW"/>
</dbReference>
<feature type="domain" description="C2H2-type" evidence="10">
    <location>
        <begin position="308"/>
        <end position="338"/>
    </location>
</feature>
<evidence type="ECO:0000256" key="2">
    <source>
        <dbReference type="ARBA" id="ARBA00022723"/>
    </source>
</evidence>
<feature type="non-terminal residue" evidence="11">
    <location>
        <position position="1"/>
    </location>
</feature>
<feature type="domain" description="C2H2-type" evidence="10">
    <location>
        <begin position="246"/>
        <end position="276"/>
    </location>
</feature>
<dbReference type="PROSITE" id="PS00028">
    <property type="entry name" value="ZINC_FINGER_C2H2_1"/>
    <property type="match status" value="6"/>
</dbReference>
<dbReference type="SUPFAM" id="SSF57667">
    <property type="entry name" value="beta-beta-alpha zinc fingers"/>
    <property type="match status" value="2"/>
</dbReference>
<keyword evidence="12" id="KW-1185">Reference proteome</keyword>
<evidence type="ECO:0000313" key="12">
    <source>
        <dbReference type="Proteomes" id="UP000759131"/>
    </source>
</evidence>
<dbReference type="OrthoDB" id="6537512at2759"/>
<organism evidence="11">
    <name type="scientific">Medioppia subpectinata</name>
    <dbReference type="NCBI Taxonomy" id="1979941"/>
    <lineage>
        <taxon>Eukaryota</taxon>
        <taxon>Metazoa</taxon>
        <taxon>Ecdysozoa</taxon>
        <taxon>Arthropoda</taxon>
        <taxon>Chelicerata</taxon>
        <taxon>Arachnida</taxon>
        <taxon>Acari</taxon>
        <taxon>Acariformes</taxon>
        <taxon>Sarcoptiformes</taxon>
        <taxon>Oribatida</taxon>
        <taxon>Brachypylina</taxon>
        <taxon>Oppioidea</taxon>
        <taxon>Oppiidae</taxon>
        <taxon>Medioppia</taxon>
    </lineage>
</organism>
<accession>A0A7R9Q682</accession>
<dbReference type="Proteomes" id="UP000759131">
    <property type="component" value="Unassembled WGS sequence"/>
</dbReference>
<keyword evidence="5" id="KW-0805">Transcription regulation</keyword>
<dbReference type="InterPro" id="IPR051061">
    <property type="entry name" value="Zinc_finger_trans_reg"/>
</dbReference>
<evidence type="ECO:0000256" key="3">
    <source>
        <dbReference type="ARBA" id="ARBA00022771"/>
    </source>
</evidence>
<comment type="subcellular location">
    <subcellularLocation>
        <location evidence="1">Nucleus</location>
    </subcellularLocation>
</comment>
<dbReference type="GO" id="GO:0006357">
    <property type="term" value="P:regulation of transcription by RNA polymerase II"/>
    <property type="evidence" value="ECO:0007669"/>
    <property type="project" value="TreeGrafter"/>
</dbReference>
<dbReference type="EMBL" id="OC868035">
    <property type="protein sequence ID" value="CAD7633828.1"/>
    <property type="molecule type" value="Genomic_DNA"/>
</dbReference>
<feature type="domain" description="C2H2-type" evidence="10">
    <location>
        <begin position="339"/>
        <end position="364"/>
    </location>
</feature>
<dbReference type="PANTHER" id="PTHR46179:SF13">
    <property type="entry name" value="C2H2-TYPE DOMAIN-CONTAINING PROTEIN"/>
    <property type="match status" value="1"/>
</dbReference>
<feature type="compositionally biased region" description="Pro residues" evidence="9">
    <location>
        <begin position="70"/>
        <end position="80"/>
    </location>
</feature>
<evidence type="ECO:0000313" key="11">
    <source>
        <dbReference type="EMBL" id="CAD7633828.1"/>
    </source>
</evidence>
<evidence type="ECO:0000256" key="9">
    <source>
        <dbReference type="SAM" id="MobiDB-lite"/>
    </source>
</evidence>
<dbReference type="GO" id="GO:0005634">
    <property type="term" value="C:nucleus"/>
    <property type="evidence" value="ECO:0007669"/>
    <property type="project" value="UniProtKB-SubCell"/>
</dbReference>
<dbReference type="PANTHER" id="PTHR46179">
    <property type="entry name" value="ZINC FINGER PROTEIN"/>
    <property type="match status" value="1"/>
</dbReference>
<dbReference type="InterPro" id="IPR036236">
    <property type="entry name" value="Znf_C2H2_sf"/>
</dbReference>
<gene>
    <name evidence="11" type="ORF">OSB1V03_LOCUS14224</name>
</gene>
<keyword evidence="4" id="KW-0862">Zinc</keyword>
<dbReference type="InterPro" id="IPR013087">
    <property type="entry name" value="Znf_C2H2_type"/>
</dbReference>
<proteinExistence type="predicted"/>
<evidence type="ECO:0000256" key="5">
    <source>
        <dbReference type="ARBA" id="ARBA00023015"/>
    </source>
</evidence>
<dbReference type="PROSITE" id="PS50157">
    <property type="entry name" value="ZINC_FINGER_C2H2_2"/>
    <property type="match status" value="6"/>
</dbReference>
<keyword evidence="6" id="KW-0804">Transcription</keyword>
<feature type="domain" description="C2H2-type" evidence="10">
    <location>
        <begin position="277"/>
        <end position="307"/>
    </location>
</feature>
<evidence type="ECO:0000256" key="1">
    <source>
        <dbReference type="ARBA" id="ARBA00004123"/>
    </source>
</evidence>
<dbReference type="EMBL" id="CAJPIZ010013460">
    <property type="protein sequence ID" value="CAG2114258.1"/>
    <property type="molecule type" value="Genomic_DNA"/>
</dbReference>
<feature type="compositionally biased region" description="Low complexity" evidence="9">
    <location>
        <begin position="58"/>
        <end position="69"/>
    </location>
</feature>
<name>A0A7R9Q682_9ACAR</name>
<feature type="domain" description="C2H2-type" evidence="10">
    <location>
        <begin position="24"/>
        <end position="54"/>
    </location>
</feature>
<evidence type="ECO:0000256" key="7">
    <source>
        <dbReference type="ARBA" id="ARBA00023242"/>
    </source>
</evidence>
<feature type="domain" description="C2H2-type" evidence="10">
    <location>
        <begin position="374"/>
        <end position="404"/>
    </location>
</feature>
<evidence type="ECO:0000256" key="4">
    <source>
        <dbReference type="ARBA" id="ARBA00022833"/>
    </source>
</evidence>